<gene>
    <name evidence="20" type="primary">ORF137317</name>
</gene>
<keyword evidence="14 18" id="KW-0539">Nucleus</keyword>
<evidence type="ECO:0000256" key="19">
    <source>
        <dbReference type="SAM" id="MobiDB-lite"/>
    </source>
</evidence>
<keyword evidence="6" id="KW-0597">Phosphoprotein</keyword>
<organism evidence="20">
    <name type="scientific">Arion vulgaris</name>
    <dbReference type="NCBI Taxonomy" id="1028688"/>
    <lineage>
        <taxon>Eukaryota</taxon>
        <taxon>Metazoa</taxon>
        <taxon>Spiralia</taxon>
        <taxon>Lophotrochozoa</taxon>
        <taxon>Mollusca</taxon>
        <taxon>Gastropoda</taxon>
        <taxon>Heterobranchia</taxon>
        <taxon>Euthyneura</taxon>
        <taxon>Panpulmonata</taxon>
        <taxon>Eupulmonata</taxon>
        <taxon>Stylommatophora</taxon>
        <taxon>Helicina</taxon>
        <taxon>Arionoidea</taxon>
        <taxon>Arionidae</taxon>
        <taxon>Arion</taxon>
    </lineage>
</organism>
<evidence type="ECO:0000256" key="10">
    <source>
        <dbReference type="ARBA" id="ARBA00022990"/>
    </source>
</evidence>
<dbReference type="FunFam" id="1.20.190.50:FF:000001">
    <property type="entry name" value="Nuclear pore complex protein"/>
    <property type="match status" value="1"/>
</dbReference>
<feature type="region of interest" description="Disordered" evidence="19">
    <location>
        <begin position="1"/>
        <end position="28"/>
    </location>
</feature>
<protein>
    <recommendedName>
        <fullName evidence="18">Nuclear pore complex protein</fullName>
    </recommendedName>
</protein>
<evidence type="ECO:0000256" key="2">
    <source>
        <dbReference type="ARBA" id="ARBA00009510"/>
    </source>
</evidence>
<evidence type="ECO:0000256" key="16">
    <source>
        <dbReference type="ARBA" id="ARBA00056880"/>
    </source>
</evidence>
<keyword evidence="9" id="KW-0653">Protein transport</keyword>
<evidence type="ECO:0000256" key="12">
    <source>
        <dbReference type="ARBA" id="ARBA00023132"/>
    </source>
</evidence>
<evidence type="ECO:0000256" key="1">
    <source>
        <dbReference type="ARBA" id="ARBA00004629"/>
    </source>
</evidence>
<dbReference type="Pfam" id="PF04121">
    <property type="entry name" value="Nup84_Nup100"/>
    <property type="match status" value="1"/>
</dbReference>
<dbReference type="Gene3D" id="1.10.3450.20">
    <property type="match status" value="1"/>
</dbReference>
<dbReference type="GO" id="GO:0000973">
    <property type="term" value="P:post-transcriptional tethering of RNA polymerase II gene DNA at nuclear periphery"/>
    <property type="evidence" value="ECO:0007669"/>
    <property type="project" value="TreeGrafter"/>
</dbReference>
<evidence type="ECO:0000256" key="18">
    <source>
        <dbReference type="RuleBase" id="RU365072"/>
    </source>
</evidence>
<dbReference type="AlphaFoldDB" id="A0A0B7AU29"/>
<comment type="subcellular location">
    <subcellularLocation>
        <location evidence="1">Chromosome</location>
        <location evidence="1">Centromere</location>
        <location evidence="1">Kinetochore</location>
    </subcellularLocation>
    <subcellularLocation>
        <location evidence="18">Nucleus</location>
        <location evidence="18">Nuclear pore complex</location>
    </subcellularLocation>
    <subcellularLocation>
        <location evidence="18">Nucleus membrane</location>
    </subcellularLocation>
</comment>
<name>A0A0B7AU29_9EUPU</name>
<keyword evidence="12 18" id="KW-0906">Nuclear pore complex</keyword>
<dbReference type="Gene3D" id="1.20.190.50">
    <property type="match status" value="1"/>
</dbReference>
<evidence type="ECO:0000256" key="7">
    <source>
        <dbReference type="ARBA" id="ARBA00022816"/>
    </source>
</evidence>
<evidence type="ECO:0000256" key="9">
    <source>
        <dbReference type="ARBA" id="ARBA00022927"/>
    </source>
</evidence>
<keyword evidence="8" id="KW-0995">Kinetochore</keyword>
<evidence type="ECO:0000256" key="5">
    <source>
        <dbReference type="ARBA" id="ARBA00022481"/>
    </source>
</evidence>
<dbReference type="GO" id="GO:0031080">
    <property type="term" value="C:nuclear pore outer ring"/>
    <property type="evidence" value="ECO:0007669"/>
    <property type="project" value="TreeGrafter"/>
</dbReference>
<reference evidence="20" key="1">
    <citation type="submission" date="2014-12" db="EMBL/GenBank/DDBJ databases">
        <title>Insight into the proteome of Arion vulgaris.</title>
        <authorList>
            <person name="Aradska J."/>
            <person name="Bulat T."/>
            <person name="Smidak R."/>
            <person name="Sarate P."/>
            <person name="Gangsoo J."/>
            <person name="Sialana F."/>
            <person name="Bilban M."/>
            <person name="Lubec G."/>
        </authorList>
    </citation>
    <scope>NUCLEOTIDE SEQUENCE</scope>
    <source>
        <tissue evidence="20">Skin</tissue>
    </source>
</reference>
<evidence type="ECO:0000313" key="20">
    <source>
        <dbReference type="EMBL" id="CEK83486.1"/>
    </source>
</evidence>
<feature type="compositionally biased region" description="Polar residues" evidence="19">
    <location>
        <begin position="1"/>
        <end position="17"/>
    </location>
</feature>
<keyword evidence="15" id="KW-0137">Centromere</keyword>
<keyword evidence="4" id="KW-0158">Chromosome</keyword>
<evidence type="ECO:0000256" key="17">
    <source>
        <dbReference type="ARBA" id="ARBA00063956"/>
    </source>
</evidence>
<evidence type="ECO:0000256" key="4">
    <source>
        <dbReference type="ARBA" id="ARBA00022454"/>
    </source>
</evidence>
<dbReference type="InterPro" id="IPR007252">
    <property type="entry name" value="Nup84/Nup107"/>
</dbReference>
<dbReference type="GO" id="GO:0000776">
    <property type="term" value="C:kinetochore"/>
    <property type="evidence" value="ECO:0007669"/>
    <property type="project" value="UniProtKB-KW"/>
</dbReference>
<keyword evidence="13 18" id="KW-0472">Membrane</keyword>
<dbReference type="GO" id="GO:0006406">
    <property type="term" value="P:mRNA export from nucleus"/>
    <property type="evidence" value="ECO:0007669"/>
    <property type="project" value="TreeGrafter"/>
</dbReference>
<dbReference type="PANTHER" id="PTHR13003:SF2">
    <property type="entry name" value="NUCLEAR PORE COMPLEX PROTEIN NUP107"/>
    <property type="match status" value="1"/>
</dbReference>
<comment type="function">
    <text evidence="18">Functions as a component of the nuclear pore complex (NPC).</text>
</comment>
<accession>A0A0B7AU29</accession>
<keyword evidence="5" id="KW-0488">Methylation</keyword>
<dbReference type="GO" id="GO:0017056">
    <property type="term" value="F:structural constituent of nuclear pore"/>
    <property type="evidence" value="ECO:0007669"/>
    <property type="project" value="UniProtKB-UniRule"/>
</dbReference>
<dbReference type="GO" id="GO:0006606">
    <property type="term" value="P:protein import into nucleus"/>
    <property type="evidence" value="ECO:0007669"/>
    <property type="project" value="TreeGrafter"/>
</dbReference>
<evidence type="ECO:0000256" key="11">
    <source>
        <dbReference type="ARBA" id="ARBA00023010"/>
    </source>
</evidence>
<comment type="subunit">
    <text evidence="17">Part of the nuclear pore complex (NPC). Forms part of the Nup160 subcomplex in the nuclear pore which is composed of NUP160, NUP133, NUP107 and Nup96; this complex plays a role in RNA export and in tethering Nup98 and NUP153 to the nucleus. Does not interact with TPR. Interacts with ZNF106.</text>
</comment>
<keyword evidence="10" id="KW-0007">Acetylation</keyword>
<dbReference type="EMBL" id="HACG01036621">
    <property type="protein sequence ID" value="CEK83486.1"/>
    <property type="molecule type" value="Transcribed_RNA"/>
</dbReference>
<evidence type="ECO:0000256" key="3">
    <source>
        <dbReference type="ARBA" id="ARBA00022448"/>
    </source>
</evidence>
<comment type="function">
    <text evidence="16">Plays a role in the nuclear pore complex (NPC) assembly and/or maintenance. Required for the assembly of peripheral proteins into the NPC. May anchor NUP62 to the NPC. Involved in nephrogenesis.</text>
</comment>
<keyword evidence="3 18" id="KW-0813">Transport</keyword>
<evidence type="ECO:0000256" key="6">
    <source>
        <dbReference type="ARBA" id="ARBA00022553"/>
    </source>
</evidence>
<evidence type="ECO:0000256" key="13">
    <source>
        <dbReference type="ARBA" id="ARBA00023136"/>
    </source>
</evidence>
<keyword evidence="11 18" id="KW-0811">Translocation</keyword>
<proteinExistence type="inferred from homology"/>
<evidence type="ECO:0000256" key="14">
    <source>
        <dbReference type="ARBA" id="ARBA00023242"/>
    </source>
</evidence>
<dbReference type="PANTHER" id="PTHR13003">
    <property type="entry name" value="NUP107-RELATED"/>
    <property type="match status" value="1"/>
</dbReference>
<comment type="similarity">
    <text evidence="2 18">Belongs to the nucleoporin Nup84/Nup107 family.</text>
</comment>
<keyword evidence="7" id="KW-0509">mRNA transport</keyword>
<evidence type="ECO:0000256" key="15">
    <source>
        <dbReference type="ARBA" id="ARBA00023328"/>
    </source>
</evidence>
<evidence type="ECO:0000256" key="8">
    <source>
        <dbReference type="ARBA" id="ARBA00022838"/>
    </source>
</evidence>
<dbReference type="FunFam" id="1.10.3450.20:FF:000001">
    <property type="entry name" value="Nuclear pore complex protein"/>
    <property type="match status" value="1"/>
</dbReference>
<sequence length="912" mass="105229">MSEKISSLDSFLQQGDTPQLRAGDVGKTFRRRSSNINLQKSIQLLDEAISLPINHPSRTPRSFRHSAYTPTRLDSGLHPADTSDMFMFTPSKLNMSGIQTPVEATEDVTSLRITFVADEDPGKTASSGLFESFKSVLQEHKAPHQVMELLSSYESVCAEQVTCLKKLSKSVTRNQPNRLIRTMNIFELLQHEQNTWKLLHSLYKDRLETEARDDLLDSEMKDDDVSGKTVVWSLSEQNIANEFLEKDSLVRQSQLVVDWLETCAAGDLDTYYENAKFFVDQPVTWENTLHHLQKLKQGLRSSTDRFITEMDPDAPHRQKRTLDDLDHEDDRLFTQHLYICIRAGQLDKAQELCQACGQPWRAATLEGWRLLHDPNYYSSSSSTDVTPIEGNPYRDIWKAVCWRMSSESDFDCHERAVYGALSGNLQALLPVSSSWMDYLWAYYKVMVDIKVEQEVRLHHHTDRTLDSLPSEFWDKLLEPHEIFKDIAASVNENVRLQSENWYHIIQKYVILGDIPALIEIMYSWLQKDQDMLPGHLVRLMAHIVLFLRTIGQTCKEALCEAIIEAYVKDLIRDKQRDLVAFYVATLSKPAQVQWYATFLEDIEVQKDRQQCLAWAAEEGLDVGLITKTVVESIRQRETKTGLPENSLAQDMTVTEEDRAKIDAIDWLVFDKAHRPEALKQANAIMRSFIVLKKHVAARQVFEKLPLDTIDVIFRQWHLKTGSRELPDSDSNAIREYMCMKAYLDAVESFNDWFSLYHQGQPVKPVGVEGGSFTDRVALEHKMKQYRHDYDRWRHNLLSQARVTRDRIYNVLLFADGGWLVDAFEDSDESRQHQMSLLRKLHLPGMCLNLHTVLHATEMFAEALQIADVIASEQHQLYKEFDKDSMKHLLTQLSRSSHCLLDQNKDPLGYELV</sequence>
<dbReference type="GO" id="GO:0031965">
    <property type="term" value="C:nuclear membrane"/>
    <property type="evidence" value="ECO:0007669"/>
    <property type="project" value="UniProtKB-SubCell"/>
</dbReference>